<evidence type="ECO:0000313" key="6">
    <source>
        <dbReference type="EMBL" id="PZP31274.1"/>
    </source>
</evidence>
<evidence type="ECO:0000256" key="4">
    <source>
        <dbReference type="ARBA" id="ARBA00023014"/>
    </source>
</evidence>
<dbReference type="PANTHER" id="PTHR43687">
    <property type="entry name" value="ADENYLYLSULFATE REDUCTASE, BETA SUBUNIT"/>
    <property type="match status" value="1"/>
</dbReference>
<sequence>MTLMSGACMTESGKPALAPRINRNRCEGKGDCVLVCPQAVFSVSVLPPEERRGLSIGGLLKGYAHGWRQAQTPRLDACNGCGLCVSACPERAITLVRRGHNGRGDGTTASA</sequence>
<keyword evidence="4" id="KW-0411">Iron-sulfur</keyword>
<gene>
    <name evidence="6" type="ORF">DI603_12975</name>
</gene>
<evidence type="ECO:0000313" key="7">
    <source>
        <dbReference type="Proteomes" id="UP000249633"/>
    </source>
</evidence>
<accession>A0A2W5DNB5</accession>
<evidence type="ECO:0000256" key="3">
    <source>
        <dbReference type="ARBA" id="ARBA00023004"/>
    </source>
</evidence>
<organism evidence="6 7">
    <name type="scientific">Roseateles depolymerans</name>
    <dbReference type="NCBI Taxonomy" id="76731"/>
    <lineage>
        <taxon>Bacteria</taxon>
        <taxon>Pseudomonadati</taxon>
        <taxon>Pseudomonadota</taxon>
        <taxon>Betaproteobacteria</taxon>
        <taxon>Burkholderiales</taxon>
        <taxon>Sphaerotilaceae</taxon>
        <taxon>Roseateles</taxon>
    </lineage>
</organism>
<dbReference type="PANTHER" id="PTHR43687:SF1">
    <property type="entry name" value="FERREDOXIN III"/>
    <property type="match status" value="1"/>
</dbReference>
<name>A0A2W5DNB5_9BURK</name>
<dbReference type="Proteomes" id="UP000249633">
    <property type="component" value="Unassembled WGS sequence"/>
</dbReference>
<protein>
    <submittedName>
        <fullName evidence="6">4Fe-4S ferredoxin</fullName>
    </submittedName>
</protein>
<dbReference type="AlphaFoldDB" id="A0A2W5DNB5"/>
<keyword evidence="1" id="KW-0004">4Fe-4S</keyword>
<dbReference type="InterPro" id="IPR050572">
    <property type="entry name" value="Fe-S_Ferredoxin"/>
</dbReference>
<dbReference type="Pfam" id="PF00037">
    <property type="entry name" value="Fer4"/>
    <property type="match status" value="1"/>
</dbReference>
<feature type="domain" description="4Fe-4S ferredoxin-type" evidence="5">
    <location>
        <begin position="17"/>
        <end position="46"/>
    </location>
</feature>
<dbReference type="EMBL" id="QFOD01000011">
    <property type="protein sequence ID" value="PZP31274.1"/>
    <property type="molecule type" value="Genomic_DNA"/>
</dbReference>
<reference evidence="6 7" key="1">
    <citation type="submission" date="2017-08" db="EMBL/GenBank/DDBJ databases">
        <title>Infants hospitalized years apart are colonized by the same room-sourced microbial strains.</title>
        <authorList>
            <person name="Brooks B."/>
            <person name="Olm M.R."/>
            <person name="Firek B.A."/>
            <person name="Baker R."/>
            <person name="Thomas B.C."/>
            <person name="Morowitz M.J."/>
            <person name="Banfield J.F."/>
        </authorList>
    </citation>
    <scope>NUCLEOTIDE SEQUENCE [LARGE SCALE GENOMIC DNA]</scope>
    <source>
        <strain evidence="6">S2_012_000_R2_81</strain>
    </source>
</reference>
<feature type="domain" description="4Fe-4S ferredoxin-type" evidence="5">
    <location>
        <begin position="71"/>
        <end position="98"/>
    </location>
</feature>
<dbReference type="InterPro" id="IPR017900">
    <property type="entry name" value="4Fe4S_Fe_S_CS"/>
</dbReference>
<dbReference type="PROSITE" id="PS51379">
    <property type="entry name" value="4FE4S_FER_2"/>
    <property type="match status" value="2"/>
</dbReference>
<evidence type="ECO:0000259" key="5">
    <source>
        <dbReference type="PROSITE" id="PS51379"/>
    </source>
</evidence>
<dbReference type="PROSITE" id="PS00198">
    <property type="entry name" value="4FE4S_FER_1"/>
    <property type="match status" value="1"/>
</dbReference>
<dbReference type="Gene3D" id="3.30.70.20">
    <property type="match status" value="1"/>
</dbReference>
<evidence type="ECO:0000256" key="1">
    <source>
        <dbReference type="ARBA" id="ARBA00022485"/>
    </source>
</evidence>
<dbReference type="GO" id="GO:0046872">
    <property type="term" value="F:metal ion binding"/>
    <property type="evidence" value="ECO:0007669"/>
    <property type="project" value="UniProtKB-KW"/>
</dbReference>
<dbReference type="GO" id="GO:0051539">
    <property type="term" value="F:4 iron, 4 sulfur cluster binding"/>
    <property type="evidence" value="ECO:0007669"/>
    <property type="project" value="UniProtKB-KW"/>
</dbReference>
<comment type="caution">
    <text evidence="6">The sequence shown here is derived from an EMBL/GenBank/DDBJ whole genome shotgun (WGS) entry which is preliminary data.</text>
</comment>
<keyword evidence="2" id="KW-0479">Metal-binding</keyword>
<keyword evidence="3" id="KW-0408">Iron</keyword>
<evidence type="ECO:0000256" key="2">
    <source>
        <dbReference type="ARBA" id="ARBA00022723"/>
    </source>
</evidence>
<proteinExistence type="predicted"/>
<dbReference type="SUPFAM" id="SSF54862">
    <property type="entry name" value="4Fe-4S ferredoxins"/>
    <property type="match status" value="1"/>
</dbReference>
<dbReference type="InterPro" id="IPR017896">
    <property type="entry name" value="4Fe4S_Fe-S-bd"/>
</dbReference>